<dbReference type="CDD" id="cd04330">
    <property type="entry name" value="RNAP_III_Rpc25_N"/>
    <property type="match status" value="1"/>
</dbReference>
<evidence type="ECO:0000256" key="1">
    <source>
        <dbReference type="ARBA" id="ARBA00004123"/>
    </source>
</evidence>
<dbReference type="GO" id="GO:0003899">
    <property type="term" value="F:DNA-directed RNA polymerase activity"/>
    <property type="evidence" value="ECO:0007669"/>
    <property type="project" value="InterPro"/>
</dbReference>
<dbReference type="InterPro" id="IPR036898">
    <property type="entry name" value="RNA_pol_Rpb7-like_N_sf"/>
</dbReference>
<organism evidence="10 11">
    <name type="scientific">Cladophialophora chaetospira</name>
    <dbReference type="NCBI Taxonomy" id="386627"/>
    <lineage>
        <taxon>Eukaryota</taxon>
        <taxon>Fungi</taxon>
        <taxon>Dikarya</taxon>
        <taxon>Ascomycota</taxon>
        <taxon>Pezizomycotina</taxon>
        <taxon>Eurotiomycetes</taxon>
        <taxon>Chaetothyriomycetidae</taxon>
        <taxon>Chaetothyriales</taxon>
        <taxon>Herpotrichiellaceae</taxon>
        <taxon>Cladophialophora</taxon>
    </lineage>
</organism>
<dbReference type="Gene3D" id="3.30.1490.120">
    <property type="entry name" value="RNA polymerase Rpb7-like, N-terminal domain"/>
    <property type="match status" value="1"/>
</dbReference>
<keyword evidence="11" id="KW-1185">Reference proteome</keyword>
<evidence type="ECO:0000313" key="11">
    <source>
        <dbReference type="Proteomes" id="UP001172673"/>
    </source>
</evidence>
<dbReference type="GO" id="GO:0003677">
    <property type="term" value="F:DNA binding"/>
    <property type="evidence" value="ECO:0007669"/>
    <property type="project" value="InterPro"/>
</dbReference>
<evidence type="ECO:0000256" key="2">
    <source>
        <dbReference type="ARBA" id="ARBA00009307"/>
    </source>
</evidence>
<dbReference type="InterPro" id="IPR045113">
    <property type="entry name" value="Rpb7-like"/>
</dbReference>
<comment type="function">
    <text evidence="6">DNA-dependent RNA polymerase which catalyzes the transcription of DNA into RNA using the four ribonucleoside triphosphates as substrates.</text>
</comment>
<evidence type="ECO:0000259" key="9">
    <source>
        <dbReference type="Pfam" id="PF08292"/>
    </source>
</evidence>
<dbReference type="InterPro" id="IPR004519">
    <property type="entry name" value="RNAP_E/RPC8"/>
</dbReference>
<protein>
    <recommendedName>
        <fullName evidence="6">DNA-directed RNA polymerase subunit</fullName>
    </recommendedName>
</protein>
<feature type="domain" description="RNA polymerase III subunit Rpc25" evidence="9">
    <location>
        <begin position="85"/>
        <end position="203"/>
    </location>
</feature>
<dbReference type="Proteomes" id="UP001172673">
    <property type="component" value="Unassembled WGS sequence"/>
</dbReference>
<comment type="subcellular location">
    <subcellularLocation>
        <location evidence="1 6">Nucleus</location>
    </subcellularLocation>
</comment>
<keyword evidence="5 6" id="KW-0539">Nucleus</keyword>
<evidence type="ECO:0000313" key="10">
    <source>
        <dbReference type="EMBL" id="KAJ9615586.1"/>
    </source>
</evidence>
<evidence type="ECO:0000256" key="5">
    <source>
        <dbReference type="ARBA" id="ARBA00023242"/>
    </source>
</evidence>
<feature type="region of interest" description="Disordered" evidence="7">
    <location>
        <begin position="160"/>
        <end position="192"/>
    </location>
</feature>
<keyword evidence="3 6" id="KW-0240">DNA-directed RNA polymerase</keyword>
<dbReference type="Pfam" id="PF03876">
    <property type="entry name" value="SHS2_Rpb7-N"/>
    <property type="match status" value="1"/>
</dbReference>
<dbReference type="PANTHER" id="PTHR12709:SF1">
    <property type="entry name" value="DNA-DIRECTED RNA POLYMERASE III SUBUNIT RPC8"/>
    <property type="match status" value="1"/>
</dbReference>
<gene>
    <name evidence="10" type="primary">rpc25</name>
    <name evidence="10" type="ORF">H2200_001661</name>
</gene>
<dbReference type="EMBL" id="JAPDRK010000002">
    <property type="protein sequence ID" value="KAJ9615586.1"/>
    <property type="molecule type" value="Genomic_DNA"/>
</dbReference>
<dbReference type="AlphaFoldDB" id="A0AA38XLF7"/>
<dbReference type="SUPFAM" id="SSF50249">
    <property type="entry name" value="Nucleic acid-binding proteins"/>
    <property type="match status" value="1"/>
</dbReference>
<keyword evidence="4 6" id="KW-0804">Transcription</keyword>
<dbReference type="FunFam" id="2.40.50.140:FF:000221">
    <property type="entry name" value="DNA-directed RNA polymerase III subunit"/>
    <property type="match status" value="1"/>
</dbReference>
<dbReference type="InterPro" id="IPR013238">
    <property type="entry name" value="RNA_pol_III_Rbc25"/>
</dbReference>
<dbReference type="Pfam" id="PF08292">
    <property type="entry name" value="RNA_pol_Rbc25"/>
    <property type="match status" value="1"/>
</dbReference>
<comment type="caution">
    <text evidence="10">The sequence shown here is derived from an EMBL/GenBank/DDBJ whole genome shotgun (WGS) entry which is preliminary data.</text>
</comment>
<dbReference type="SUPFAM" id="SSF88798">
    <property type="entry name" value="N-terminal, heterodimerisation domain of RBP7 (RpoE)"/>
    <property type="match status" value="1"/>
</dbReference>
<proteinExistence type="inferred from homology"/>
<dbReference type="GO" id="GO:0005666">
    <property type="term" value="C:RNA polymerase III complex"/>
    <property type="evidence" value="ECO:0007669"/>
    <property type="project" value="UniProtKB-ARBA"/>
</dbReference>
<feature type="domain" description="RNA polymerase Rpb7-like N-terminal" evidence="8">
    <location>
        <begin position="8"/>
        <end position="66"/>
    </location>
</feature>
<evidence type="ECO:0000256" key="7">
    <source>
        <dbReference type="SAM" id="MobiDB-lite"/>
    </source>
</evidence>
<dbReference type="Gene3D" id="2.40.50.140">
    <property type="entry name" value="Nucleic acid-binding proteins"/>
    <property type="match status" value="1"/>
</dbReference>
<dbReference type="FunFam" id="3.30.1490.120:FF:000001">
    <property type="entry name" value="DNA-directed RNA polymerase II subunit RPB7"/>
    <property type="match status" value="1"/>
</dbReference>
<evidence type="ECO:0000256" key="3">
    <source>
        <dbReference type="ARBA" id="ARBA00022478"/>
    </source>
</evidence>
<comment type="similarity">
    <text evidence="2">Belongs to the eukaryotic RPB7/RPC8 RNA polymerase subunit family.</text>
</comment>
<dbReference type="InterPro" id="IPR005576">
    <property type="entry name" value="Rpb7-like_N"/>
</dbReference>
<reference evidence="10" key="1">
    <citation type="submission" date="2022-10" db="EMBL/GenBank/DDBJ databases">
        <title>Culturing micro-colonial fungi from biological soil crusts in the Mojave desert and describing Neophaeococcomyces mojavensis, and introducing the new genera and species Taxawa tesnikishii.</title>
        <authorList>
            <person name="Kurbessoian T."/>
            <person name="Stajich J.E."/>
        </authorList>
    </citation>
    <scope>NUCLEOTIDE SEQUENCE</scope>
    <source>
        <strain evidence="10">TK_41</strain>
    </source>
</reference>
<dbReference type="NCBIfam" id="TIGR00448">
    <property type="entry name" value="rpoE"/>
    <property type="match status" value="1"/>
</dbReference>
<evidence type="ECO:0000256" key="6">
    <source>
        <dbReference type="RuleBase" id="RU369086"/>
    </source>
</evidence>
<dbReference type="GO" id="GO:0006384">
    <property type="term" value="P:transcription initiation at RNA polymerase III promoter"/>
    <property type="evidence" value="ECO:0007669"/>
    <property type="project" value="TreeGrafter"/>
</dbReference>
<accession>A0AA38XLF7</accession>
<dbReference type="PANTHER" id="PTHR12709">
    <property type="entry name" value="DNA-DIRECTED RNA POLYMERASE II, III"/>
    <property type="match status" value="1"/>
</dbReference>
<sequence>MFGLTTFEDLVQIPPHGLVNNKITRQDLEDRINEKYSNKVVQKVGLCICMYDLLKTSDGLIGHGNGNVNVNVQFRMIVFRPFKNEIVTGRITKCNPEGIRISMRFFDDIFVPATMLFEGVYYDADEKTWIWPMEEEDVDDLFLDAGEIVNFRVESEKWNDQAPAAPKARSQGEPEPNPAVADKVPYSIEGSMTEPGLGGVHWW</sequence>
<dbReference type="InterPro" id="IPR012340">
    <property type="entry name" value="NA-bd_OB-fold"/>
</dbReference>
<name>A0AA38XLF7_9EURO</name>
<evidence type="ECO:0000259" key="8">
    <source>
        <dbReference type="Pfam" id="PF03876"/>
    </source>
</evidence>
<evidence type="ECO:0000256" key="4">
    <source>
        <dbReference type="ARBA" id="ARBA00023163"/>
    </source>
</evidence>